<reference evidence="2 3" key="1">
    <citation type="submission" date="2019-12" db="EMBL/GenBank/DDBJ databases">
        <title>Genomic-based taxomic classification of the family Erythrobacteraceae.</title>
        <authorList>
            <person name="Xu L."/>
        </authorList>
    </citation>
    <scope>NUCLEOTIDE SEQUENCE [LARGE SCALE GENOMIC DNA]</scope>
    <source>
        <strain evidence="2 3">KCTC 52259</strain>
    </source>
</reference>
<keyword evidence="1" id="KW-0812">Transmembrane</keyword>
<dbReference type="OrthoDB" id="9794645at2"/>
<dbReference type="Proteomes" id="UP000473531">
    <property type="component" value="Unassembled WGS sequence"/>
</dbReference>
<evidence type="ECO:0000313" key="3">
    <source>
        <dbReference type="Proteomes" id="UP000473531"/>
    </source>
</evidence>
<dbReference type="AlphaFoldDB" id="A0A6L7GCB7"/>
<organism evidence="2 3">
    <name type="scientific">Allopontixanthobacter confluentis</name>
    <dbReference type="NCBI Taxonomy" id="1849021"/>
    <lineage>
        <taxon>Bacteria</taxon>
        <taxon>Pseudomonadati</taxon>
        <taxon>Pseudomonadota</taxon>
        <taxon>Alphaproteobacteria</taxon>
        <taxon>Sphingomonadales</taxon>
        <taxon>Erythrobacteraceae</taxon>
        <taxon>Allopontixanthobacter</taxon>
    </lineage>
</organism>
<keyword evidence="3" id="KW-1185">Reference proteome</keyword>
<dbReference type="InterPro" id="IPR029058">
    <property type="entry name" value="AB_hydrolase_fold"/>
</dbReference>
<accession>A0A6L7GCB7</accession>
<dbReference type="RefSeq" id="WP_160599951.1">
    <property type="nucleotide sequence ID" value="NZ_WTYU01000001.1"/>
</dbReference>
<gene>
    <name evidence="2" type="ORF">GRI44_02900</name>
</gene>
<dbReference type="SUPFAM" id="SSF53474">
    <property type="entry name" value="alpha/beta-Hydrolases"/>
    <property type="match status" value="1"/>
</dbReference>
<evidence type="ECO:0000313" key="2">
    <source>
        <dbReference type="EMBL" id="MXP13702.1"/>
    </source>
</evidence>
<evidence type="ECO:0000256" key="1">
    <source>
        <dbReference type="SAM" id="Phobius"/>
    </source>
</evidence>
<name>A0A6L7GCB7_9SPHN</name>
<dbReference type="EMBL" id="WTYU01000001">
    <property type="protein sequence ID" value="MXP13702.1"/>
    <property type="molecule type" value="Genomic_DNA"/>
</dbReference>
<dbReference type="InterPro" id="IPR021440">
    <property type="entry name" value="DUF3089"/>
</dbReference>
<feature type="transmembrane region" description="Helical" evidence="1">
    <location>
        <begin position="5"/>
        <end position="26"/>
    </location>
</feature>
<comment type="caution">
    <text evidence="2">The sequence shown here is derived from an EMBL/GenBank/DDBJ whole genome shotgun (WGS) entry which is preliminary data.</text>
</comment>
<proteinExistence type="predicted"/>
<keyword evidence="1" id="KW-1133">Transmembrane helix</keyword>
<dbReference type="Pfam" id="PF11288">
    <property type="entry name" value="DUF3089"/>
    <property type="match status" value="1"/>
</dbReference>
<sequence length="378" mass="40791">MARKFLYFIATMIILVIAGAFVLNIWSKELTEFALVPRGDFVEQQPLDQNAYQDPNMWFSRPGIGIDDPARWQPASRETGRELPEGDAVGGNFAVFFVHPTSYLDRTKWNAALDDAESQRIARLYVRGMASPFNQASEIWAPKYRQATIGSFLTNSPQAVSAKQAAYYDVKQAFAFFLASVDKDTPIVLAGHSQGSLHLLQLLREQLAGTAAARRIAAIYVAGWPVSVEHDLPALGFPACATAEQSGCIMSWSSFAEPADPSLLMGSYGASEGFDGKLRGTSPILCTNPLTGGIGGTAPATANLGTLVPDADFTSGELVAGAVPARCSENGLLLIGDPPEMGSAVLPGNNYHVYDIPLFWKNLQTDVGRRVEQWSAGR</sequence>
<protein>
    <submittedName>
        <fullName evidence="2">DUF3089 domain-containing protein</fullName>
    </submittedName>
</protein>
<keyword evidence="1" id="KW-0472">Membrane</keyword>